<evidence type="ECO:0000259" key="1">
    <source>
        <dbReference type="Pfam" id="PF04451"/>
    </source>
</evidence>
<reference evidence="3" key="1">
    <citation type="journal article" date="2020" name="Nature">
        <title>Giant virus diversity and host interactions through global metagenomics.</title>
        <authorList>
            <person name="Schulz F."/>
            <person name="Roux S."/>
            <person name="Paez-Espino D."/>
            <person name="Jungbluth S."/>
            <person name="Walsh D.A."/>
            <person name="Denef V.J."/>
            <person name="McMahon K.D."/>
            <person name="Konstantinidis K.T."/>
            <person name="Eloe-Fadrosh E.A."/>
            <person name="Kyrpides N.C."/>
            <person name="Woyke T."/>
        </authorList>
    </citation>
    <scope>NUCLEOTIDE SEQUENCE</scope>
    <source>
        <strain evidence="3">GVMAG-M-3300027206-1</strain>
    </source>
</reference>
<dbReference type="InterPro" id="IPR038519">
    <property type="entry name" value="MCP_C_sf"/>
</dbReference>
<sequence>MAGRVQLLASGPQDRFFTVNPDYSYFLQSFKKHSNFAREYVNIDPENKANFGGKVKFKLAQNTGDLLTTLSVKMKLPAISTLIYDDPRYIESIGHALIERVNLIVGGKVIQTLTSDYLQIYSEHNVTQTKQRALRQLIGKYPERTASQRVSNKTILGTIGTADEDEEFFVDLPFYFYNNPELSVPLCAITKQEVEVEIMIRNHDHLIIKGTTGELQPITPETTLEFKDFRLCAEVVFLDPVERVKIMKERKDYIITQVQENVFDVAQGVQEGRFNLDFVNPVKELYFIIQRQGDTGTGEGEFITPFDYDNTLADTGGKYILYENLDHLTLDLDGQPIITRDTGSVIFLKAVQAAIHHSKTQLIRRFYSYSFALEPEKWYPTGQINFSLIKEQIVNLSLTPCVDYARQFRVYALSHNILRVSEGTARTIFDVKY</sequence>
<dbReference type="EMBL" id="MN740385">
    <property type="protein sequence ID" value="QHU03701.1"/>
    <property type="molecule type" value="Genomic_DNA"/>
</dbReference>
<dbReference type="InterPro" id="IPR007542">
    <property type="entry name" value="MCP_C"/>
</dbReference>
<dbReference type="SUPFAM" id="SSF49749">
    <property type="entry name" value="Group II dsDNA viruses VP"/>
    <property type="match status" value="2"/>
</dbReference>
<dbReference type="Pfam" id="PF16903">
    <property type="entry name" value="Capsid_N"/>
    <property type="match status" value="1"/>
</dbReference>
<dbReference type="InterPro" id="IPR016112">
    <property type="entry name" value="VP_dsDNA_II"/>
</dbReference>
<evidence type="ECO:0000313" key="3">
    <source>
        <dbReference type="EMBL" id="QHU03701.1"/>
    </source>
</evidence>
<accession>A0A6C0JFL1</accession>
<organism evidence="3">
    <name type="scientific">viral metagenome</name>
    <dbReference type="NCBI Taxonomy" id="1070528"/>
    <lineage>
        <taxon>unclassified sequences</taxon>
        <taxon>metagenomes</taxon>
        <taxon>organismal metagenomes</taxon>
    </lineage>
</organism>
<dbReference type="GO" id="GO:0005198">
    <property type="term" value="F:structural molecule activity"/>
    <property type="evidence" value="ECO:0007669"/>
    <property type="project" value="InterPro"/>
</dbReference>
<proteinExistence type="predicted"/>
<name>A0A6C0JFL1_9ZZZZ</name>
<evidence type="ECO:0008006" key="4">
    <source>
        <dbReference type="Google" id="ProtNLM"/>
    </source>
</evidence>
<feature type="domain" description="Major capsid protein N-terminal" evidence="2">
    <location>
        <begin position="24"/>
        <end position="239"/>
    </location>
</feature>
<protein>
    <recommendedName>
        <fullName evidence="4">Major capsid protein N-terminal domain-containing protein</fullName>
    </recommendedName>
</protein>
<dbReference type="Gene3D" id="2.70.9.20">
    <property type="entry name" value="Major capsid protein Vp54"/>
    <property type="match status" value="1"/>
</dbReference>
<dbReference type="InterPro" id="IPR031654">
    <property type="entry name" value="Capsid_N"/>
</dbReference>
<evidence type="ECO:0000259" key="2">
    <source>
        <dbReference type="Pfam" id="PF16903"/>
    </source>
</evidence>
<dbReference type="AlphaFoldDB" id="A0A6C0JFL1"/>
<dbReference type="Gene3D" id="2.70.9.10">
    <property type="entry name" value="Adenovirus Type 2 Hexon, domain 4"/>
    <property type="match status" value="1"/>
</dbReference>
<feature type="domain" description="Major capsid protein C-terminal" evidence="1">
    <location>
        <begin position="242"/>
        <end position="425"/>
    </location>
</feature>
<dbReference type="Pfam" id="PF04451">
    <property type="entry name" value="Capsid_NCLDV"/>
    <property type="match status" value="1"/>
</dbReference>